<organism evidence="2 3">
    <name type="scientific">Apiospora saccharicola</name>
    <dbReference type="NCBI Taxonomy" id="335842"/>
    <lineage>
        <taxon>Eukaryota</taxon>
        <taxon>Fungi</taxon>
        <taxon>Dikarya</taxon>
        <taxon>Ascomycota</taxon>
        <taxon>Pezizomycotina</taxon>
        <taxon>Sordariomycetes</taxon>
        <taxon>Xylariomycetidae</taxon>
        <taxon>Amphisphaeriales</taxon>
        <taxon>Apiosporaceae</taxon>
        <taxon>Apiospora</taxon>
    </lineage>
</organism>
<gene>
    <name evidence="2" type="ORF">PG996_006465</name>
</gene>
<dbReference type="Proteomes" id="UP001446871">
    <property type="component" value="Unassembled WGS sequence"/>
</dbReference>
<dbReference type="Gene3D" id="3.60.15.10">
    <property type="entry name" value="Ribonuclease Z/Hydroxyacylglutathione hydrolase-like"/>
    <property type="match status" value="1"/>
</dbReference>
<evidence type="ECO:0000313" key="2">
    <source>
        <dbReference type="EMBL" id="KAK8073117.1"/>
    </source>
</evidence>
<dbReference type="PANTHER" id="PTHR36839">
    <property type="entry name" value="METALLO-BETA-LACTAMASE FAMILY PROTEIN (AFU_ORTHOLOGUE AFUA_5G12770)"/>
    <property type="match status" value="1"/>
</dbReference>
<feature type="domain" description="Metallo-beta-lactamase" evidence="1">
    <location>
        <begin position="106"/>
        <end position="296"/>
    </location>
</feature>
<evidence type="ECO:0000259" key="1">
    <source>
        <dbReference type="SMART" id="SM00849"/>
    </source>
</evidence>
<dbReference type="SMART" id="SM00849">
    <property type="entry name" value="Lactamase_B"/>
    <property type="match status" value="1"/>
</dbReference>
<proteinExistence type="predicted"/>
<keyword evidence="3" id="KW-1185">Reference proteome</keyword>
<name>A0ABR1VQI6_9PEZI</name>
<dbReference type="InterPro" id="IPR036866">
    <property type="entry name" value="RibonucZ/Hydroxyglut_hydro"/>
</dbReference>
<dbReference type="EMBL" id="JAQQWM010000003">
    <property type="protein sequence ID" value="KAK8073117.1"/>
    <property type="molecule type" value="Genomic_DNA"/>
</dbReference>
<dbReference type="Pfam" id="PF00753">
    <property type="entry name" value="Lactamase_B"/>
    <property type="match status" value="1"/>
</dbReference>
<evidence type="ECO:0000313" key="3">
    <source>
        <dbReference type="Proteomes" id="UP001446871"/>
    </source>
</evidence>
<comment type="caution">
    <text evidence="2">The sequence shown here is derived from an EMBL/GenBank/DDBJ whole genome shotgun (WGS) entry which is preliminary data.</text>
</comment>
<reference evidence="2 3" key="1">
    <citation type="submission" date="2023-01" db="EMBL/GenBank/DDBJ databases">
        <title>Analysis of 21 Apiospora genomes using comparative genomics revels a genus with tremendous synthesis potential of carbohydrate active enzymes and secondary metabolites.</title>
        <authorList>
            <person name="Sorensen T."/>
        </authorList>
    </citation>
    <scope>NUCLEOTIDE SEQUENCE [LARGE SCALE GENOMIC DNA]</scope>
    <source>
        <strain evidence="2 3">CBS 83171</strain>
    </source>
</reference>
<accession>A0ABR1VQI6</accession>
<dbReference type="SUPFAM" id="SSF56281">
    <property type="entry name" value="Metallo-hydrolase/oxidoreductase"/>
    <property type="match status" value="1"/>
</dbReference>
<sequence length="350" mass="39531">MSSQGEPLQYDTSRTGDWLVCTACGTQFPSADRQAVTTCFICDDPRQYTPRTGQEFTTLDELRESDHRNTFTPLFSRTSLPGGGDDDGGDGWAFTSIVTEPKVAIGQRAILIRTPRHGNVLWDCVTLLDDWTFTQIRALGGLSAIVISHPHYYSTHLEWARAFNCPVYLAAEDREWLAQTSDEHQVFVEETELELDLKPSNYDESGVPQQKLQQSSPSGIQLLKLGGHFPGSFVLLYRRRLLIADTLLTTPAGLGSWRENAVGEARHRPRGMNSYAFMWSIPNMIPLPPDELVRMWGILKKHEFRSTHGAFLGTDVVENEARMKRRVLDSMQIQIRHMGHGDHAFLKEDI</sequence>
<dbReference type="PANTHER" id="PTHR36839:SF1">
    <property type="entry name" value="METALLO-BETA-LACTAMASE FAMILY PROTEIN (AFU_ORTHOLOGUE AFUA_5G12770)"/>
    <property type="match status" value="1"/>
</dbReference>
<dbReference type="InterPro" id="IPR001279">
    <property type="entry name" value="Metallo-B-lactamas"/>
</dbReference>
<protein>
    <submittedName>
        <fullName evidence="2">Beta-lactamase-like protein</fullName>
    </submittedName>
</protein>